<comment type="function">
    <text evidence="5">Demethylates proteins that have been reversibly carboxymethylated.</text>
</comment>
<feature type="compositionally biased region" description="Acidic residues" evidence="7">
    <location>
        <begin position="30"/>
        <end position="41"/>
    </location>
</feature>
<keyword evidence="3 5" id="KW-0378">Hydrolase</keyword>
<reference evidence="10" key="1">
    <citation type="journal article" date="2011" name="Genome Res.">
        <title>Phylogeny-wide analysis of social amoeba genomes highlights ancient origins for complex intercellular communication.</title>
        <authorList>
            <person name="Heidel A.J."/>
            <person name="Lawal H.M."/>
            <person name="Felder M."/>
            <person name="Schilde C."/>
            <person name="Helps N.R."/>
            <person name="Tunggal B."/>
            <person name="Rivero F."/>
            <person name="John U."/>
            <person name="Schleicher M."/>
            <person name="Eichinger L."/>
            <person name="Platzer M."/>
            <person name="Noegel A.A."/>
            <person name="Schaap P."/>
            <person name="Gloeckner G."/>
        </authorList>
    </citation>
    <scope>NUCLEOTIDE SEQUENCE [LARGE SCALE GENOMIC DNA]</scope>
    <source>
        <strain evidence="10">SH3</strain>
    </source>
</reference>
<dbReference type="Gene3D" id="3.40.50.1820">
    <property type="entry name" value="alpha/beta hydrolase"/>
    <property type="match status" value="1"/>
</dbReference>
<comment type="similarity">
    <text evidence="1 5">Belongs to the AB hydrolase superfamily.</text>
</comment>
<evidence type="ECO:0000256" key="1">
    <source>
        <dbReference type="ARBA" id="ARBA00008645"/>
    </source>
</evidence>
<name>F4PI10_CACFS</name>
<evidence type="ECO:0000256" key="4">
    <source>
        <dbReference type="ARBA" id="ARBA00049203"/>
    </source>
</evidence>
<dbReference type="PANTHER" id="PTHR14189">
    <property type="entry name" value="PROTEIN PHOSPHATASE METHYLESTERASE-1 RELATED"/>
    <property type="match status" value="1"/>
</dbReference>
<dbReference type="KEGG" id="dfa:DFA_02740"/>
<dbReference type="InterPro" id="IPR029058">
    <property type="entry name" value="AB_hydrolase_fold"/>
</dbReference>
<feature type="domain" description="AB hydrolase-1" evidence="8">
    <location>
        <begin position="118"/>
        <end position="368"/>
    </location>
</feature>
<comment type="catalytic activity">
    <reaction evidence="4">
        <text>[phosphatase 2A protein]-C-terminal L-leucine methyl ester + H2O = [phosphatase 2A protein]-C-terminal L-leucine + methanol + H(+)</text>
        <dbReference type="Rhea" id="RHEA:48548"/>
        <dbReference type="Rhea" id="RHEA-COMP:12134"/>
        <dbReference type="Rhea" id="RHEA-COMP:12135"/>
        <dbReference type="ChEBI" id="CHEBI:15377"/>
        <dbReference type="ChEBI" id="CHEBI:15378"/>
        <dbReference type="ChEBI" id="CHEBI:17790"/>
        <dbReference type="ChEBI" id="CHEBI:90516"/>
        <dbReference type="ChEBI" id="CHEBI:90517"/>
        <dbReference type="EC" id="3.1.1.89"/>
    </reaction>
</comment>
<dbReference type="PANTHER" id="PTHR14189:SF0">
    <property type="entry name" value="PROTEIN PHOSPHATASE METHYLESTERASE 1"/>
    <property type="match status" value="1"/>
</dbReference>
<sequence length="392" mass="44073">MFREIYKGTKPPLPPFNSSSNDNKIKQDRDEEEEGEEEEESNIDKGEIIKQVEWNQYWDNRLTLNIQDNQFQLYEANTFVIPTTASTNQAEEEQQTNIINNHKIVGNKINNDDQPFLFVLLHGGGYTSLTWSLLIQQIKTSNITNRNCRVMAYDLRGHGSTKTTNDKDFSIETLVNDTVNVANTYQQQLVESTSSSSSSSFKVILVGHSLGGAIAVKSANRINNINALVVVDVVEGSAMSALSSMRSIIAKTPKFFNSVSDAIKWSVDSNTLQNLESAQVSVPSQIKPTENNKFTWITDLMLTEPYWKDWFSNLSKEFLASKAVKMLILAGSDRLDKELTIAQMQGKFQLILLPSCGHIIQEDSPKLTFNALLQLLQRLGPIMRPIYHPTSS</sequence>
<evidence type="ECO:0000256" key="5">
    <source>
        <dbReference type="PIRNR" id="PIRNR022950"/>
    </source>
</evidence>
<organism evidence="9 10">
    <name type="scientific">Cavenderia fasciculata</name>
    <name type="common">Slime mold</name>
    <name type="synonym">Dictyostelium fasciculatum</name>
    <dbReference type="NCBI Taxonomy" id="261658"/>
    <lineage>
        <taxon>Eukaryota</taxon>
        <taxon>Amoebozoa</taxon>
        <taxon>Evosea</taxon>
        <taxon>Eumycetozoa</taxon>
        <taxon>Dictyostelia</taxon>
        <taxon>Acytosteliales</taxon>
        <taxon>Cavenderiaceae</taxon>
        <taxon>Cavenderia</taxon>
    </lineage>
</organism>
<dbReference type="AlphaFoldDB" id="F4PI10"/>
<dbReference type="GeneID" id="14877129"/>
<dbReference type="OrthoDB" id="194865at2759"/>
<evidence type="ECO:0000259" key="8">
    <source>
        <dbReference type="Pfam" id="PF12697"/>
    </source>
</evidence>
<feature type="active site" evidence="6">
    <location>
        <position position="209"/>
    </location>
</feature>
<dbReference type="PIRSF" id="PIRSF022950">
    <property type="entry name" value="PPase_methylesterase_euk"/>
    <property type="match status" value="1"/>
</dbReference>
<dbReference type="Pfam" id="PF12697">
    <property type="entry name" value="Abhydrolase_6"/>
    <property type="match status" value="1"/>
</dbReference>
<feature type="region of interest" description="Disordered" evidence="7">
    <location>
        <begin position="1"/>
        <end position="44"/>
    </location>
</feature>
<dbReference type="InterPro" id="IPR000073">
    <property type="entry name" value="AB_hydrolase_1"/>
</dbReference>
<evidence type="ECO:0000313" key="9">
    <source>
        <dbReference type="EMBL" id="EGG24497.1"/>
    </source>
</evidence>
<dbReference type="Proteomes" id="UP000007797">
    <property type="component" value="Unassembled WGS sequence"/>
</dbReference>
<dbReference type="RefSeq" id="XP_004362348.1">
    <property type="nucleotide sequence ID" value="XM_004362291.1"/>
</dbReference>
<dbReference type="SUPFAM" id="SSF53474">
    <property type="entry name" value="alpha/beta-Hydrolases"/>
    <property type="match status" value="1"/>
</dbReference>
<accession>F4PI10</accession>
<protein>
    <recommendedName>
        <fullName evidence="5">Protein phosphatase methylesterase 1</fullName>
        <shortName evidence="5">PME-1</shortName>
        <ecNumber evidence="5">3.1.1.-</ecNumber>
    </recommendedName>
</protein>
<dbReference type="STRING" id="1054147.F4PI10"/>
<dbReference type="EC" id="3.1.1.-" evidence="5"/>
<gene>
    <name evidence="9" type="primary">ppme1</name>
    <name evidence="9" type="ORF">DFA_02740</name>
</gene>
<evidence type="ECO:0000256" key="7">
    <source>
        <dbReference type="SAM" id="MobiDB-lite"/>
    </source>
</evidence>
<feature type="active site" evidence="6">
    <location>
        <position position="232"/>
    </location>
</feature>
<dbReference type="EMBL" id="GL883006">
    <property type="protein sequence ID" value="EGG24497.1"/>
    <property type="molecule type" value="Genomic_DNA"/>
</dbReference>
<proteinExistence type="inferred from homology"/>
<keyword evidence="10" id="KW-1185">Reference proteome</keyword>
<evidence type="ECO:0000256" key="6">
    <source>
        <dbReference type="PIRSR" id="PIRSR022950-1"/>
    </source>
</evidence>
<evidence type="ECO:0000256" key="3">
    <source>
        <dbReference type="ARBA" id="ARBA00022801"/>
    </source>
</evidence>
<evidence type="ECO:0000256" key="2">
    <source>
        <dbReference type="ARBA" id="ARBA00022487"/>
    </source>
</evidence>
<evidence type="ECO:0000313" key="10">
    <source>
        <dbReference type="Proteomes" id="UP000007797"/>
    </source>
</evidence>
<dbReference type="GO" id="GO:0051723">
    <property type="term" value="F:protein methylesterase activity"/>
    <property type="evidence" value="ECO:0007669"/>
    <property type="project" value="UniProtKB-EC"/>
</dbReference>
<keyword evidence="2 5" id="KW-0719">Serine esterase</keyword>
<dbReference type="InterPro" id="IPR016812">
    <property type="entry name" value="PPase_methylesterase_euk"/>
</dbReference>
<feature type="active site" evidence="6">
    <location>
        <position position="358"/>
    </location>
</feature>